<evidence type="ECO:0000256" key="7">
    <source>
        <dbReference type="ARBA" id="ARBA00023237"/>
    </source>
</evidence>
<evidence type="ECO:0000256" key="4">
    <source>
        <dbReference type="ARBA" id="ARBA00022692"/>
    </source>
</evidence>
<keyword evidence="4" id="KW-0812">Transmembrane</keyword>
<keyword evidence="7" id="KW-0998">Cell outer membrane</keyword>
<comment type="similarity">
    <text evidence="2">Belongs to the OmpP1/FadL family.</text>
</comment>
<protein>
    <submittedName>
        <fullName evidence="8">Uncharacterized protein</fullName>
    </submittedName>
</protein>
<reference evidence="8 9" key="1">
    <citation type="submission" date="2012-09" db="EMBL/GenBank/DDBJ databases">
        <title>Genome Sequence of alkane-degrading Bacterium Alcanivorax venustensis ISO4.</title>
        <authorList>
            <person name="Lai Q."/>
            <person name="Shao Z."/>
        </authorList>
    </citation>
    <scope>NUCLEOTIDE SEQUENCE [LARGE SCALE GENOMIC DNA]</scope>
    <source>
        <strain evidence="8 9">ISO4</strain>
    </source>
</reference>
<sequence length="166" mass="18823">MDSYQPNIYTLGMQLKRDKWRLGLAVEMQEWSALEDELNNDTVKNNLGLEFDDIVIPRIGAEYYLNDTFTLTGGVAFEESPLANDVNPEVNYLDADRTVIGLGMSATFDHVYGLKHPLRLDFGYQYHLMEEREFQIVSSQPTALNNDVVETNGDVNVFAGSISMQF</sequence>
<evidence type="ECO:0000313" key="8">
    <source>
        <dbReference type="EMBL" id="MBF5054445.1"/>
    </source>
</evidence>
<dbReference type="Pfam" id="PF03349">
    <property type="entry name" value="Toluene_X"/>
    <property type="match status" value="1"/>
</dbReference>
<evidence type="ECO:0000256" key="5">
    <source>
        <dbReference type="ARBA" id="ARBA00022729"/>
    </source>
</evidence>
<evidence type="ECO:0000256" key="2">
    <source>
        <dbReference type="ARBA" id="ARBA00008163"/>
    </source>
</evidence>
<comment type="subcellular location">
    <subcellularLocation>
        <location evidence="1">Cell outer membrane</location>
        <topology evidence="1">Multi-pass membrane protein</topology>
    </subcellularLocation>
</comment>
<dbReference type="EMBL" id="ARXR01000045">
    <property type="protein sequence ID" value="MBF5054445.1"/>
    <property type="molecule type" value="Genomic_DNA"/>
</dbReference>
<name>A0ABS0AMC0_9GAMM</name>
<evidence type="ECO:0000256" key="6">
    <source>
        <dbReference type="ARBA" id="ARBA00023136"/>
    </source>
</evidence>
<comment type="caution">
    <text evidence="8">The sequence shown here is derived from an EMBL/GenBank/DDBJ whole genome shotgun (WGS) entry which is preliminary data.</text>
</comment>
<organism evidence="8 9">
    <name type="scientific">Alloalcanivorax venustensis ISO4</name>
    <dbReference type="NCBI Taxonomy" id="1177184"/>
    <lineage>
        <taxon>Bacteria</taxon>
        <taxon>Pseudomonadati</taxon>
        <taxon>Pseudomonadota</taxon>
        <taxon>Gammaproteobacteria</taxon>
        <taxon>Oceanospirillales</taxon>
        <taxon>Alcanivoracaceae</taxon>
        <taxon>Alloalcanivorax</taxon>
    </lineage>
</organism>
<dbReference type="PANTHER" id="PTHR35093">
    <property type="entry name" value="OUTER MEMBRANE PROTEIN NMB0088-RELATED"/>
    <property type="match status" value="1"/>
</dbReference>
<dbReference type="Gene3D" id="2.40.160.60">
    <property type="entry name" value="Outer membrane protein transport protein (OMPP1/FadL/TodX)"/>
    <property type="match status" value="1"/>
</dbReference>
<keyword evidence="5" id="KW-0732">Signal</keyword>
<dbReference type="SUPFAM" id="SSF56935">
    <property type="entry name" value="Porins"/>
    <property type="match status" value="1"/>
</dbReference>
<dbReference type="PANTHER" id="PTHR35093:SF8">
    <property type="entry name" value="OUTER MEMBRANE PROTEIN NMB0088-RELATED"/>
    <property type="match status" value="1"/>
</dbReference>
<evidence type="ECO:0000313" key="9">
    <source>
        <dbReference type="Proteomes" id="UP000644441"/>
    </source>
</evidence>
<evidence type="ECO:0000256" key="3">
    <source>
        <dbReference type="ARBA" id="ARBA00022452"/>
    </source>
</evidence>
<dbReference type="InterPro" id="IPR005017">
    <property type="entry name" value="OMPP1/FadL/TodX"/>
</dbReference>
<gene>
    <name evidence="8" type="ORF">ISO4_03047</name>
</gene>
<proteinExistence type="inferred from homology"/>
<keyword evidence="9" id="KW-1185">Reference proteome</keyword>
<evidence type="ECO:0000256" key="1">
    <source>
        <dbReference type="ARBA" id="ARBA00004571"/>
    </source>
</evidence>
<dbReference type="Proteomes" id="UP000644441">
    <property type="component" value="Unassembled WGS sequence"/>
</dbReference>
<keyword evidence="3" id="KW-1134">Transmembrane beta strand</keyword>
<keyword evidence="6" id="KW-0472">Membrane</keyword>
<accession>A0ABS0AMC0</accession>